<sequence>MPVGWQVENQYSVALSTAESKFVAADFGAKELLGVKNCFREMNVSVKLPIQMMVDNQAAIKQIYNEATSSAQKHVDVKMKFIRDTSSKSIVKPGYIATIEMIADLLTKSVPAPRGADLHEMMGLR</sequence>
<gene>
    <name evidence="1" type="ORF">PM001_LOCUS32137</name>
</gene>
<name>A0AAV1VL30_9STRA</name>
<evidence type="ECO:0000313" key="1">
    <source>
        <dbReference type="EMBL" id="CAK7946987.1"/>
    </source>
</evidence>
<dbReference type="AlphaFoldDB" id="A0AAV1VL30"/>
<dbReference type="CDD" id="cd09272">
    <property type="entry name" value="RNase_HI_RT_Ty1"/>
    <property type="match status" value="1"/>
</dbReference>
<accession>A0AAV1VL30</accession>
<organism evidence="1 2">
    <name type="scientific">Peronospora matthiolae</name>
    <dbReference type="NCBI Taxonomy" id="2874970"/>
    <lineage>
        <taxon>Eukaryota</taxon>
        <taxon>Sar</taxon>
        <taxon>Stramenopiles</taxon>
        <taxon>Oomycota</taxon>
        <taxon>Peronosporomycetes</taxon>
        <taxon>Peronosporales</taxon>
        <taxon>Peronosporaceae</taxon>
        <taxon>Peronospora</taxon>
    </lineage>
</organism>
<evidence type="ECO:0008006" key="3">
    <source>
        <dbReference type="Google" id="ProtNLM"/>
    </source>
</evidence>
<comment type="caution">
    <text evidence="1">The sequence shown here is derived from an EMBL/GenBank/DDBJ whole genome shotgun (WGS) entry which is preliminary data.</text>
</comment>
<evidence type="ECO:0000313" key="2">
    <source>
        <dbReference type="Proteomes" id="UP001162060"/>
    </source>
</evidence>
<dbReference type="Proteomes" id="UP001162060">
    <property type="component" value="Unassembled WGS sequence"/>
</dbReference>
<dbReference type="EMBL" id="CAKLBY020000378">
    <property type="protein sequence ID" value="CAK7946987.1"/>
    <property type="molecule type" value="Genomic_DNA"/>
</dbReference>
<protein>
    <recommendedName>
        <fullName evidence="3">Polyprotein</fullName>
    </recommendedName>
</protein>
<reference evidence="1" key="1">
    <citation type="submission" date="2024-01" db="EMBL/GenBank/DDBJ databases">
        <authorList>
            <person name="Webb A."/>
        </authorList>
    </citation>
    <scope>NUCLEOTIDE SEQUENCE</scope>
    <source>
        <strain evidence="1">Pm1</strain>
    </source>
</reference>
<proteinExistence type="predicted"/>